<reference evidence="2 3" key="1">
    <citation type="submission" date="2015-07" db="EMBL/GenBank/DDBJ databases">
        <authorList>
            <person name="Ntshalintshall L."/>
            <person name="Reedoy K."/>
            <person name="Ramruthan J."/>
            <person name="Borthwick M."/>
            <person name="Moodley O.R."/>
            <person name="Larsen M.H."/>
            <person name="Russell D.H."/>
            <person name="Bowman C.A."/>
            <person name="Pope W.A."/>
            <person name="Mavrich T.H."/>
            <person name="Guerrero C.N."/>
            <person name="Jacobs-Sera D.A."/>
            <person name="Hendrix R.W."/>
            <person name="Hatfull G.F."/>
        </authorList>
    </citation>
    <scope>NUCLEOTIDE SEQUENCE [LARGE SCALE GENOMIC DNA]</scope>
</reference>
<dbReference type="InterPro" id="IPR007499">
    <property type="entry name" value="ERF_bacteria_virus"/>
</dbReference>
<name>A0A0K2FNW1_9CAUD</name>
<dbReference type="KEGG" id="vg:26629422"/>
<proteinExistence type="predicted"/>
<evidence type="ECO:0000313" key="3">
    <source>
        <dbReference type="Proteomes" id="UP000201083"/>
    </source>
</evidence>
<sequence length="262" mass="27839">MVNGEQLSEESVKAAPKKFTLAEAEAQIGDLTALVEDIQARGGTGDKPTVFEAWNAVMRDVQAIRKDSYNSGQKFNFRGIDAVMNAVGPALREHGVTVVPRALSAEAERYQTAKGGQMCNRTVEMGFRVFGPAGDYFDGTAYGEAADSGDKSMTKAESVALRTFLLQSLMIPTDDPDPDAESHERATPATAARLQAPAPPVGNADSAKARGELKELAGQKGWDLNAIADKFAADNNGKLLKDATGEEVTAYKNLLETGAVTV</sequence>
<keyword evidence="3" id="KW-1185">Reference proteome</keyword>
<protein>
    <submittedName>
        <fullName evidence="2">SsDNA binding protein, ERF family</fullName>
    </submittedName>
</protein>
<dbReference type="Proteomes" id="UP000201083">
    <property type="component" value="Segment"/>
</dbReference>
<dbReference type="GeneID" id="26629422"/>
<dbReference type="EMBL" id="KT281791">
    <property type="protein sequence ID" value="ALA48478.1"/>
    <property type="molecule type" value="Genomic_DNA"/>
</dbReference>
<organism evidence="2 3">
    <name type="scientific">Mycobacterium phage Lolly9</name>
    <dbReference type="NCBI Taxonomy" id="1698711"/>
    <lineage>
        <taxon>Viruses</taxon>
        <taxon>Duplodnaviria</taxon>
        <taxon>Heunggongvirae</taxon>
        <taxon>Uroviricota</taxon>
        <taxon>Caudoviricetes</taxon>
        <taxon>Vilmaviridae</taxon>
        <taxon>Lclasvirinae</taxon>
        <taxon>Lumosvirus</taxon>
        <taxon>Lumosvirus lolly9</taxon>
    </lineage>
</organism>
<gene>
    <name evidence="2" type="primary">61</name>
    <name evidence="2" type="ORF">LOLLY9_61</name>
</gene>
<dbReference type="Pfam" id="PF04404">
    <property type="entry name" value="ERF"/>
    <property type="match status" value="1"/>
</dbReference>
<accession>A0A0K2FNW1</accession>
<feature type="region of interest" description="Disordered" evidence="1">
    <location>
        <begin position="171"/>
        <end position="206"/>
    </location>
</feature>
<dbReference type="RefSeq" id="YP_009202447.1">
    <property type="nucleotide sequence ID" value="NC_028843.1"/>
</dbReference>
<evidence type="ECO:0000313" key="2">
    <source>
        <dbReference type="EMBL" id="ALA48478.1"/>
    </source>
</evidence>
<dbReference type="OrthoDB" id="7838at10239"/>
<evidence type="ECO:0000256" key="1">
    <source>
        <dbReference type="SAM" id="MobiDB-lite"/>
    </source>
</evidence>